<evidence type="ECO:0000313" key="5">
    <source>
        <dbReference type="Proteomes" id="UP000476820"/>
    </source>
</evidence>
<sequence>MIIIVAKSIIKKDKIEKFKLLAEKLIEESKKEEGCISYKLFNDINNKTIYTFIEQWKDKNAIDIHNNSKHFKSIVPKLQELQEKDSEVNLYEVVI</sequence>
<dbReference type="EMBL" id="SWOV01000069">
    <property type="protein sequence ID" value="NFF89449.1"/>
    <property type="molecule type" value="Genomic_DNA"/>
</dbReference>
<organism evidence="2 5">
    <name type="scientific">Clostridium botulinum</name>
    <dbReference type="NCBI Taxonomy" id="1491"/>
    <lineage>
        <taxon>Bacteria</taxon>
        <taxon>Bacillati</taxon>
        <taxon>Bacillota</taxon>
        <taxon>Clostridia</taxon>
        <taxon>Eubacteriales</taxon>
        <taxon>Clostridiaceae</taxon>
        <taxon>Clostridium</taxon>
    </lineage>
</organism>
<name>A0A0M1LR77_CLOBO</name>
<accession>A0A0M1LR77</accession>
<proteinExistence type="predicted"/>
<dbReference type="Proteomes" id="UP000473681">
    <property type="component" value="Unassembled WGS sequence"/>
</dbReference>
<dbReference type="Gene3D" id="3.30.70.100">
    <property type="match status" value="1"/>
</dbReference>
<dbReference type="Proteomes" id="UP000476820">
    <property type="component" value="Unassembled WGS sequence"/>
</dbReference>
<dbReference type="OrthoDB" id="287932at2"/>
<keyword evidence="2" id="KW-0503">Monooxygenase</keyword>
<dbReference type="EMBL" id="SWVK01000032">
    <property type="protein sequence ID" value="NFN36795.1"/>
    <property type="molecule type" value="Genomic_DNA"/>
</dbReference>
<protein>
    <submittedName>
        <fullName evidence="2">Antibiotic biosynthesis monooxygenase</fullName>
    </submittedName>
</protein>
<dbReference type="PROSITE" id="PS51725">
    <property type="entry name" value="ABM"/>
    <property type="match status" value="1"/>
</dbReference>
<dbReference type="PANTHER" id="PTHR33336">
    <property type="entry name" value="QUINOL MONOOXYGENASE YGIN-RELATED"/>
    <property type="match status" value="1"/>
</dbReference>
<dbReference type="AlphaFoldDB" id="A0A0M1LR77"/>
<evidence type="ECO:0000259" key="1">
    <source>
        <dbReference type="PROSITE" id="PS51725"/>
    </source>
</evidence>
<evidence type="ECO:0000313" key="2">
    <source>
        <dbReference type="EMBL" id="NFF89449.1"/>
    </source>
</evidence>
<dbReference type="Pfam" id="PF03992">
    <property type="entry name" value="ABM"/>
    <property type="match status" value="1"/>
</dbReference>
<dbReference type="GO" id="GO:0004497">
    <property type="term" value="F:monooxygenase activity"/>
    <property type="evidence" value="ECO:0007669"/>
    <property type="project" value="UniProtKB-KW"/>
</dbReference>
<dbReference type="SUPFAM" id="SSF54909">
    <property type="entry name" value="Dimeric alpha+beta barrel"/>
    <property type="match status" value="1"/>
</dbReference>
<feature type="domain" description="ABM" evidence="1">
    <location>
        <begin position="2"/>
        <end position="90"/>
    </location>
</feature>
<dbReference type="InterPro" id="IPR050744">
    <property type="entry name" value="AI-2_Isomerase_LsrG"/>
</dbReference>
<reference evidence="4 5" key="1">
    <citation type="submission" date="2019-04" db="EMBL/GenBank/DDBJ databases">
        <title>Genome sequencing of Clostridium botulinum Groups I-IV and Clostridium butyricum.</title>
        <authorList>
            <person name="Brunt J."/>
            <person name="Van Vliet A.H.M."/>
            <person name="Stringer S.C."/>
            <person name="Carter A.T."/>
            <person name="Peck M.W."/>
        </authorList>
    </citation>
    <scope>NUCLEOTIDE SEQUENCE [LARGE SCALE GENOMIC DNA]</scope>
    <source>
        <strain evidence="2 5">1605</strain>
        <strain evidence="3 4">CB-K-33E</strain>
    </source>
</reference>
<dbReference type="InterPro" id="IPR007138">
    <property type="entry name" value="ABM_dom"/>
</dbReference>
<dbReference type="InterPro" id="IPR011008">
    <property type="entry name" value="Dimeric_a/b-barrel"/>
</dbReference>
<dbReference type="RefSeq" id="WP_012450767.1">
    <property type="nucleotide sequence ID" value="NZ_CP010520.1"/>
</dbReference>
<evidence type="ECO:0000313" key="4">
    <source>
        <dbReference type="Proteomes" id="UP000473681"/>
    </source>
</evidence>
<comment type="caution">
    <text evidence="2">The sequence shown here is derived from an EMBL/GenBank/DDBJ whole genome shotgun (WGS) entry which is preliminary data.</text>
</comment>
<keyword evidence="2" id="KW-0560">Oxidoreductase</keyword>
<dbReference type="PANTHER" id="PTHR33336:SF15">
    <property type="entry name" value="ABM DOMAIN-CONTAINING PROTEIN"/>
    <property type="match status" value="1"/>
</dbReference>
<gene>
    <name evidence="2" type="ORF">FC774_16565</name>
    <name evidence="3" type="ORF">FDB51_17150</name>
</gene>
<evidence type="ECO:0000313" key="3">
    <source>
        <dbReference type="EMBL" id="NFN36795.1"/>
    </source>
</evidence>